<sequence>MSLFSVFLFSLACLPRNFPAGHPSKDYSKSSTLNCGVLMEWATKKNMHLVDIGSTNNSYKPSFSHVLPYLHDLRIPLILM</sequence>
<accession>A2Q4Y4</accession>
<reference evidence="2" key="1">
    <citation type="submission" date="2005-04" db="EMBL/GenBank/DDBJ databases">
        <authorList>
            <person name="Town C.D."/>
        </authorList>
    </citation>
    <scope>NUCLEOTIDE SEQUENCE</scope>
</reference>
<feature type="signal peptide" evidence="1">
    <location>
        <begin position="1"/>
        <end position="19"/>
    </location>
</feature>
<protein>
    <submittedName>
        <fullName evidence="2">Uncharacterized protein</fullName>
    </submittedName>
</protein>
<name>A2Q4Y4_MEDTR</name>
<dbReference type="EMBL" id="AC157893">
    <property type="protein sequence ID" value="ABN08684.1"/>
    <property type="molecule type" value="Genomic_DNA"/>
</dbReference>
<evidence type="ECO:0000313" key="2">
    <source>
        <dbReference type="EMBL" id="ABN08684.1"/>
    </source>
</evidence>
<reference evidence="2" key="2">
    <citation type="submission" date="2007-03" db="EMBL/GenBank/DDBJ databases">
        <authorList>
            <consortium name="The International Medicago Genome Annotation Group"/>
        </authorList>
    </citation>
    <scope>NUCLEOTIDE SEQUENCE</scope>
</reference>
<keyword evidence="1" id="KW-0732">Signal</keyword>
<organism evidence="2">
    <name type="scientific">Medicago truncatula</name>
    <name type="common">Barrel medic</name>
    <name type="synonym">Medicago tribuloides</name>
    <dbReference type="NCBI Taxonomy" id="3880"/>
    <lineage>
        <taxon>Eukaryota</taxon>
        <taxon>Viridiplantae</taxon>
        <taxon>Streptophyta</taxon>
        <taxon>Embryophyta</taxon>
        <taxon>Tracheophyta</taxon>
        <taxon>Spermatophyta</taxon>
        <taxon>Magnoliopsida</taxon>
        <taxon>eudicotyledons</taxon>
        <taxon>Gunneridae</taxon>
        <taxon>Pentapetalae</taxon>
        <taxon>rosids</taxon>
        <taxon>fabids</taxon>
        <taxon>Fabales</taxon>
        <taxon>Fabaceae</taxon>
        <taxon>Papilionoideae</taxon>
        <taxon>50 kb inversion clade</taxon>
        <taxon>NPAAA clade</taxon>
        <taxon>Hologalegina</taxon>
        <taxon>IRL clade</taxon>
        <taxon>Trifolieae</taxon>
        <taxon>Medicago</taxon>
    </lineage>
</organism>
<proteinExistence type="predicted"/>
<feature type="chain" id="PRO_5002644832" evidence="1">
    <location>
        <begin position="20"/>
        <end position="80"/>
    </location>
</feature>
<evidence type="ECO:0000256" key="1">
    <source>
        <dbReference type="SAM" id="SignalP"/>
    </source>
</evidence>
<gene>
    <name evidence="2" type="ORF">MtrDRAFT_AC157893g45v2</name>
</gene>
<dbReference type="AlphaFoldDB" id="A2Q4Y4"/>